<proteinExistence type="predicted"/>
<feature type="domain" description="DUF58" evidence="2">
    <location>
        <begin position="192"/>
        <end position="365"/>
    </location>
</feature>
<keyword evidence="1" id="KW-0472">Membrane</keyword>
<gene>
    <name evidence="3" type="ORF">EZJ44_00305</name>
</gene>
<keyword evidence="4" id="KW-1185">Reference proteome</keyword>
<dbReference type="PANTHER" id="PTHR33608:SF3">
    <property type="entry name" value="SLR2013 PROTEIN"/>
    <property type="match status" value="1"/>
</dbReference>
<dbReference type="OrthoDB" id="845740at2"/>
<dbReference type="AlphaFoldDB" id="A0A4Q9V1W6"/>
<evidence type="ECO:0000313" key="3">
    <source>
        <dbReference type="EMBL" id="TBW23621.1"/>
    </source>
</evidence>
<evidence type="ECO:0000256" key="1">
    <source>
        <dbReference type="SAM" id="Phobius"/>
    </source>
</evidence>
<reference evidence="3 4" key="1">
    <citation type="submission" date="2019-02" db="EMBL/GenBank/DDBJ databases">
        <title>Arcanobacterium bovis sp. nov., isolated from the milk of a cow with mastitis.</title>
        <authorList>
            <person name="Sammra O."/>
            <person name="Foster G."/>
            <person name="Hassan A."/>
            <person name="Alssahen M."/>
            <person name="Laemmler C."/>
            <person name="Borowiak M."/>
            <person name="Malorny B."/>
            <person name="Abdulmawjood A."/>
        </authorList>
    </citation>
    <scope>NUCLEOTIDE SEQUENCE [LARGE SCALE GENOMIC DNA]</scope>
    <source>
        <strain evidence="3 4">C605018/01/1</strain>
    </source>
</reference>
<evidence type="ECO:0000259" key="2">
    <source>
        <dbReference type="Pfam" id="PF01882"/>
    </source>
</evidence>
<dbReference type="InterPro" id="IPR002881">
    <property type="entry name" value="DUF58"/>
</dbReference>
<organism evidence="3 4">
    <name type="scientific">Arcanobacterium bovis</name>
    <dbReference type="NCBI Taxonomy" id="2529275"/>
    <lineage>
        <taxon>Bacteria</taxon>
        <taxon>Bacillati</taxon>
        <taxon>Actinomycetota</taxon>
        <taxon>Actinomycetes</taxon>
        <taxon>Actinomycetales</taxon>
        <taxon>Actinomycetaceae</taxon>
        <taxon>Arcanobacterium</taxon>
    </lineage>
</organism>
<accession>A0A4Q9V1W6</accession>
<dbReference type="Proteomes" id="UP000293036">
    <property type="component" value="Unassembled WGS sequence"/>
</dbReference>
<comment type="caution">
    <text evidence="3">The sequence shown here is derived from an EMBL/GenBank/DDBJ whole genome shotgun (WGS) entry which is preliminary data.</text>
</comment>
<dbReference type="Pfam" id="PF01882">
    <property type="entry name" value="DUF58"/>
    <property type="match status" value="1"/>
</dbReference>
<dbReference type="PANTHER" id="PTHR33608">
    <property type="entry name" value="BLL2464 PROTEIN"/>
    <property type="match status" value="1"/>
</dbReference>
<sequence length="461" mass="50206">MYIRSTAWYASLFGILLALVTNSFTVLLVFHGFLLVLCIADALFAPAPKSLLVEREAKDSTSTGETITEKLILCNASNSKMRGEIRNAWPPSAGLSTDVHKFSLAPMEKYVVEALFTPKRRGTLKSEHVTIRTIGPIGLGGRQKEFSSAWDLRVLPPFIARKHLPSRLVRLREIEGRALLLVRGQGTEFDSLREYVAGDDVRAIDWRSSARLGHTVVRTWRPERDRQIVVVLDSGRAGAMRYGEYPAFDTFIESSLLLSALASRAGDRVSIFALDDAVHGRSIARDRTQVINQFAQALADVEPTLAATDWALGKQTIEALTSQSALVVVLTSTGLSTISDGLFDVLPQIAKRHRVVIGTLTDATDPSNATGSSNDAVQSVGRHTTADVSRGATVSSVNTANEQPISEAIFDKASQARTTLENEAILQELKRLGAVIVTGSEQSLPPRIADCYIDLKARGKL</sequence>
<keyword evidence="1" id="KW-1133">Transmembrane helix</keyword>
<evidence type="ECO:0000313" key="4">
    <source>
        <dbReference type="Proteomes" id="UP000293036"/>
    </source>
</evidence>
<dbReference type="EMBL" id="SJDT01000001">
    <property type="protein sequence ID" value="TBW23621.1"/>
    <property type="molecule type" value="Genomic_DNA"/>
</dbReference>
<dbReference type="RefSeq" id="WP_131278982.1">
    <property type="nucleotide sequence ID" value="NZ_JBHSLR010000009.1"/>
</dbReference>
<keyword evidence="1" id="KW-0812">Transmembrane</keyword>
<feature type="transmembrane region" description="Helical" evidence="1">
    <location>
        <begin position="12"/>
        <end position="45"/>
    </location>
</feature>
<protein>
    <submittedName>
        <fullName evidence="3">DUF58 domain-containing protein</fullName>
    </submittedName>
</protein>
<name>A0A4Q9V1W6_9ACTO</name>